<reference evidence="3" key="1">
    <citation type="submission" date="2025-08" db="UniProtKB">
        <authorList>
            <consortium name="RefSeq"/>
        </authorList>
    </citation>
    <scope>IDENTIFICATION</scope>
    <source>
        <strain evidence="3">MV-25-SWS-2005</strain>
        <tissue evidence="3">Whole body</tissue>
    </source>
</reference>
<dbReference type="InParanoid" id="A0A6I8WA02"/>
<name>A0A6I8WA02_DROPS</name>
<evidence type="ECO:0000313" key="2">
    <source>
        <dbReference type="Proteomes" id="UP000001819"/>
    </source>
</evidence>
<evidence type="ECO:0000313" key="3">
    <source>
        <dbReference type="RefSeq" id="XP_033240213.1"/>
    </source>
</evidence>
<dbReference type="Proteomes" id="UP000001819">
    <property type="component" value="Chromosome X"/>
</dbReference>
<dbReference type="KEGG" id="dpo:117184979"/>
<protein>
    <submittedName>
        <fullName evidence="3">Uncharacterized protein</fullName>
    </submittedName>
</protein>
<evidence type="ECO:0000256" key="1">
    <source>
        <dbReference type="SAM" id="MobiDB-lite"/>
    </source>
</evidence>
<gene>
    <name evidence="3" type="primary">LOC117184979</name>
</gene>
<dbReference type="AlphaFoldDB" id="A0A6I8WA02"/>
<keyword evidence="2" id="KW-1185">Reference proteome</keyword>
<organism evidence="2 3">
    <name type="scientific">Drosophila pseudoobscura pseudoobscura</name>
    <name type="common">Fruit fly</name>
    <dbReference type="NCBI Taxonomy" id="46245"/>
    <lineage>
        <taxon>Eukaryota</taxon>
        <taxon>Metazoa</taxon>
        <taxon>Ecdysozoa</taxon>
        <taxon>Arthropoda</taxon>
        <taxon>Hexapoda</taxon>
        <taxon>Insecta</taxon>
        <taxon>Pterygota</taxon>
        <taxon>Neoptera</taxon>
        <taxon>Endopterygota</taxon>
        <taxon>Diptera</taxon>
        <taxon>Brachycera</taxon>
        <taxon>Muscomorpha</taxon>
        <taxon>Ephydroidea</taxon>
        <taxon>Drosophilidae</taxon>
        <taxon>Drosophila</taxon>
        <taxon>Sophophora</taxon>
    </lineage>
</organism>
<feature type="compositionally biased region" description="Basic and acidic residues" evidence="1">
    <location>
        <begin position="155"/>
        <end position="170"/>
    </location>
</feature>
<sequence length="180" mass="19801">MSDSKQELGEISSSTKDEATLACESKMVNAQMGALTEDATLPCKSKMVNAQMGAPTGDVTPACNSAIHAEKIAFTDDLGLASSTNGQPKNNQRELVFHGCCKMTDEELSEHYKVDQMTDEELASVNIDRQAMIDSYRVMHEVSMLRGKPSHTLKKKTEEPDSVKPKEKRQSQKSSFLNTL</sequence>
<proteinExistence type="predicted"/>
<feature type="region of interest" description="Disordered" evidence="1">
    <location>
        <begin position="146"/>
        <end position="180"/>
    </location>
</feature>
<dbReference type="RefSeq" id="XP_033240213.1">
    <property type="nucleotide sequence ID" value="XM_033384322.1"/>
</dbReference>
<accession>A0A6I8WA02</accession>